<dbReference type="InterPro" id="IPR015422">
    <property type="entry name" value="PyrdxlP-dep_Trfase_small"/>
</dbReference>
<evidence type="ECO:0000313" key="5">
    <source>
        <dbReference type="EMBL" id="MCK7612146.1"/>
    </source>
</evidence>
<dbReference type="PANTHER" id="PTHR11808:SF15">
    <property type="entry name" value="CYSTATHIONINE GAMMA-LYASE"/>
    <property type="match status" value="1"/>
</dbReference>
<sequence length="388" mass="40519">MSKAPPAAPGLHLDSLLAHGGGGFDAATGAVVPPIPTATTFVRDENYAPVSADHIYSRDDNALFKKTEGLIAALEGGADSRLFSSGMAAVAAVARSVPPGGTLLVQSGIYWGTTLFLRKLCARNKVALIEADACDRQAFLDEISVTRPDLVWLEVPSNPFLKVADIKSIAAQCKQAGSVLAVDATAATPLILKPLALGADLVMHSATKALNGHSDLLGGVVTTPDAASDAWRFITEERKLAGAVLGSFETWLLLRGLRTLALRVERMNANAMAVATFLATHPKVDAVLYPGLAGHPQHELAKSQMQGGFGSLLSVLVKGGKDDALKVAGALDLFQRATSLGGTESLVEHRFTIEGEGSGIPENLLRLSIGIEHGNDLLSDLDQALAGI</sequence>
<evidence type="ECO:0000256" key="2">
    <source>
        <dbReference type="ARBA" id="ARBA00009077"/>
    </source>
</evidence>
<comment type="similarity">
    <text evidence="2 4">Belongs to the trans-sulfuration enzymes family.</text>
</comment>
<evidence type="ECO:0000256" key="1">
    <source>
        <dbReference type="ARBA" id="ARBA00001933"/>
    </source>
</evidence>
<dbReference type="SUPFAM" id="SSF53383">
    <property type="entry name" value="PLP-dependent transferases"/>
    <property type="match status" value="1"/>
</dbReference>
<name>A0ABT0GS77_9HYPH</name>
<keyword evidence="6" id="KW-1185">Reference proteome</keyword>
<dbReference type="PANTHER" id="PTHR11808">
    <property type="entry name" value="TRANS-SULFURATION ENZYME FAMILY MEMBER"/>
    <property type="match status" value="1"/>
</dbReference>
<comment type="cofactor">
    <cofactor evidence="1 4">
        <name>pyridoxal 5'-phosphate</name>
        <dbReference type="ChEBI" id="CHEBI:597326"/>
    </cofactor>
</comment>
<protein>
    <submittedName>
        <fullName evidence="5">PLP-dependent aspartate aminotransferase family protein</fullName>
    </submittedName>
</protein>
<evidence type="ECO:0000256" key="4">
    <source>
        <dbReference type="RuleBase" id="RU362118"/>
    </source>
</evidence>
<dbReference type="InterPro" id="IPR015424">
    <property type="entry name" value="PyrdxlP-dep_Trfase"/>
</dbReference>
<dbReference type="Gene3D" id="3.90.1150.10">
    <property type="entry name" value="Aspartate Aminotransferase, domain 1"/>
    <property type="match status" value="1"/>
</dbReference>
<organism evidence="5 6">
    <name type="scientific">Roseibium sediminicola</name>
    <dbReference type="NCBI Taxonomy" id="2933272"/>
    <lineage>
        <taxon>Bacteria</taxon>
        <taxon>Pseudomonadati</taxon>
        <taxon>Pseudomonadota</taxon>
        <taxon>Alphaproteobacteria</taxon>
        <taxon>Hyphomicrobiales</taxon>
        <taxon>Stappiaceae</taxon>
        <taxon>Roseibium</taxon>
    </lineage>
</organism>
<proteinExistence type="inferred from homology"/>
<keyword evidence="5" id="KW-0032">Aminotransferase</keyword>
<dbReference type="Proteomes" id="UP001431221">
    <property type="component" value="Unassembled WGS sequence"/>
</dbReference>
<comment type="caution">
    <text evidence="5">The sequence shown here is derived from an EMBL/GenBank/DDBJ whole genome shotgun (WGS) entry which is preliminary data.</text>
</comment>
<dbReference type="PIRSF" id="PIRSF001434">
    <property type="entry name" value="CGS"/>
    <property type="match status" value="1"/>
</dbReference>
<reference evidence="5" key="1">
    <citation type="submission" date="2022-04" db="EMBL/GenBank/DDBJ databases">
        <title>Roseibium sp. CAU 1639 isolated from mud.</title>
        <authorList>
            <person name="Kim W."/>
        </authorList>
    </citation>
    <scope>NUCLEOTIDE SEQUENCE</scope>
    <source>
        <strain evidence="5">CAU 1639</strain>
    </source>
</reference>
<dbReference type="GO" id="GO:0008483">
    <property type="term" value="F:transaminase activity"/>
    <property type="evidence" value="ECO:0007669"/>
    <property type="project" value="UniProtKB-KW"/>
</dbReference>
<dbReference type="InterPro" id="IPR015421">
    <property type="entry name" value="PyrdxlP-dep_Trfase_major"/>
</dbReference>
<dbReference type="RefSeq" id="WP_248153097.1">
    <property type="nucleotide sequence ID" value="NZ_JALNMJ010000004.1"/>
</dbReference>
<evidence type="ECO:0000256" key="3">
    <source>
        <dbReference type="ARBA" id="ARBA00022898"/>
    </source>
</evidence>
<dbReference type="Pfam" id="PF01053">
    <property type="entry name" value="Cys_Met_Meta_PP"/>
    <property type="match status" value="1"/>
</dbReference>
<keyword evidence="3 4" id="KW-0663">Pyridoxal phosphate</keyword>
<dbReference type="InterPro" id="IPR000277">
    <property type="entry name" value="Cys/Met-Metab_PyrdxlP-dep_enz"/>
</dbReference>
<dbReference type="EMBL" id="JALNMJ010000004">
    <property type="protein sequence ID" value="MCK7612146.1"/>
    <property type="molecule type" value="Genomic_DNA"/>
</dbReference>
<keyword evidence="5" id="KW-0808">Transferase</keyword>
<evidence type="ECO:0000313" key="6">
    <source>
        <dbReference type="Proteomes" id="UP001431221"/>
    </source>
</evidence>
<dbReference type="Gene3D" id="3.40.640.10">
    <property type="entry name" value="Type I PLP-dependent aspartate aminotransferase-like (Major domain)"/>
    <property type="match status" value="1"/>
</dbReference>
<gene>
    <name evidence="5" type="ORF">M0H32_08240</name>
</gene>
<accession>A0ABT0GS77</accession>